<dbReference type="PANTHER" id="PTHR33133:SF1">
    <property type="entry name" value="EXPRESSED PROTEIN-RELATED"/>
    <property type="match status" value="1"/>
</dbReference>
<keyword evidence="1" id="KW-1133">Transmembrane helix</keyword>
<dbReference type="OrthoDB" id="10375523at2759"/>
<comment type="caution">
    <text evidence="2">The sequence shown here is derived from an EMBL/GenBank/DDBJ whole genome shotgun (WGS) entry which is preliminary data.</text>
</comment>
<feature type="transmembrane region" description="Helical" evidence="1">
    <location>
        <begin position="151"/>
        <end position="170"/>
    </location>
</feature>
<keyword evidence="3" id="KW-1185">Reference proteome</keyword>
<name>A0A7J6WBD3_THATH</name>
<reference evidence="2 3" key="1">
    <citation type="submission" date="2020-06" db="EMBL/GenBank/DDBJ databases">
        <title>Transcriptomic and genomic resources for Thalictrum thalictroides and T. hernandezii: Facilitating candidate gene discovery in an emerging model plant lineage.</title>
        <authorList>
            <person name="Arias T."/>
            <person name="Riano-Pachon D.M."/>
            <person name="Di Stilio V.S."/>
        </authorList>
    </citation>
    <scope>NUCLEOTIDE SEQUENCE [LARGE SCALE GENOMIC DNA]</scope>
    <source>
        <strain evidence="3">cv. WT478/WT964</strain>
        <tissue evidence="2">Leaves</tissue>
    </source>
</reference>
<feature type="transmembrane region" description="Helical" evidence="1">
    <location>
        <begin position="182"/>
        <end position="203"/>
    </location>
</feature>
<feature type="transmembrane region" description="Helical" evidence="1">
    <location>
        <begin position="87"/>
        <end position="111"/>
    </location>
</feature>
<sequence>MNIQQKQFQSALGFLCIYKEAYKTIISAKKIFILITITMILPLSVSTFTYFHIMHFLLNKIVDNCDALFPASSSAADKWILHHLPSLFLWITFGIANVVAYVLVVSILYLLSTTTVLYTMRCLYSGKDLIFTKLLNVVHPKVSKRFLNYELMMLFHQFVVVLILISMWLWTSAVQCELYVMASRSSLLVVVADVIGCTIYHPLHLACVKSIFEDVSATQTVAIIFESNNGKWWFAHNIVAAIQHSTIMTMGSFYLLVVMYDNSLGIACKVTWGIIYILLHCNMILLGLVVQNIVYFKTYHGESNDKSYLVDHENEAYLAEKI</sequence>
<keyword evidence="1" id="KW-0472">Membrane</keyword>
<evidence type="ECO:0000313" key="3">
    <source>
        <dbReference type="Proteomes" id="UP000554482"/>
    </source>
</evidence>
<dbReference type="AlphaFoldDB" id="A0A7J6WBD3"/>
<protein>
    <submittedName>
        <fullName evidence="2">Uncharacterized protein</fullName>
    </submittedName>
</protein>
<evidence type="ECO:0000313" key="2">
    <source>
        <dbReference type="EMBL" id="KAF5194257.1"/>
    </source>
</evidence>
<organism evidence="2 3">
    <name type="scientific">Thalictrum thalictroides</name>
    <name type="common">Rue-anemone</name>
    <name type="synonym">Anemone thalictroides</name>
    <dbReference type="NCBI Taxonomy" id="46969"/>
    <lineage>
        <taxon>Eukaryota</taxon>
        <taxon>Viridiplantae</taxon>
        <taxon>Streptophyta</taxon>
        <taxon>Embryophyta</taxon>
        <taxon>Tracheophyta</taxon>
        <taxon>Spermatophyta</taxon>
        <taxon>Magnoliopsida</taxon>
        <taxon>Ranunculales</taxon>
        <taxon>Ranunculaceae</taxon>
        <taxon>Thalictroideae</taxon>
        <taxon>Thalictrum</taxon>
    </lineage>
</organism>
<feature type="transmembrane region" description="Helical" evidence="1">
    <location>
        <begin position="238"/>
        <end position="260"/>
    </location>
</feature>
<dbReference type="PANTHER" id="PTHR33133">
    <property type="entry name" value="OS08G0107100 PROTEIN-RELATED"/>
    <property type="match status" value="1"/>
</dbReference>
<accession>A0A7J6WBD3</accession>
<dbReference type="EMBL" id="JABWDY010018969">
    <property type="protein sequence ID" value="KAF5194257.1"/>
    <property type="molecule type" value="Genomic_DNA"/>
</dbReference>
<proteinExistence type="predicted"/>
<keyword evidence="1" id="KW-0812">Transmembrane</keyword>
<dbReference type="Proteomes" id="UP000554482">
    <property type="component" value="Unassembled WGS sequence"/>
</dbReference>
<feature type="transmembrane region" description="Helical" evidence="1">
    <location>
        <begin position="272"/>
        <end position="296"/>
    </location>
</feature>
<evidence type="ECO:0000256" key="1">
    <source>
        <dbReference type="SAM" id="Phobius"/>
    </source>
</evidence>
<feature type="transmembrane region" description="Helical" evidence="1">
    <location>
        <begin position="31"/>
        <end position="53"/>
    </location>
</feature>
<gene>
    <name evidence="2" type="ORF">FRX31_016156</name>
</gene>